<feature type="transmembrane region" description="Helical" evidence="1">
    <location>
        <begin position="40"/>
        <end position="60"/>
    </location>
</feature>
<feature type="transmembrane region" description="Helical" evidence="1">
    <location>
        <begin position="321"/>
        <end position="340"/>
    </location>
</feature>
<evidence type="ECO:0000313" key="3">
    <source>
        <dbReference type="Proteomes" id="UP000037035"/>
    </source>
</evidence>
<gene>
    <name evidence="2" type="ORF">VP01_436g4</name>
</gene>
<feature type="transmembrane region" description="Helical" evidence="1">
    <location>
        <begin position="249"/>
        <end position="272"/>
    </location>
</feature>
<proteinExistence type="predicted"/>
<dbReference type="VEuPathDB" id="FungiDB:VP01_436g4"/>
<keyword evidence="3" id="KW-1185">Reference proteome</keyword>
<name>A0A0L6UPS9_9BASI</name>
<evidence type="ECO:0000313" key="2">
    <source>
        <dbReference type="EMBL" id="KNZ50529.1"/>
    </source>
</evidence>
<reference evidence="2 3" key="1">
    <citation type="submission" date="2015-08" db="EMBL/GenBank/DDBJ databases">
        <title>Next Generation Sequencing and Analysis of the Genome of Puccinia sorghi L Schw, the Causal Agent of Maize Common Rust.</title>
        <authorList>
            <person name="Rochi L."/>
            <person name="Burguener G."/>
            <person name="Darino M."/>
            <person name="Turjanski A."/>
            <person name="Kreff E."/>
            <person name="Dieguez M.J."/>
            <person name="Sacco F."/>
        </authorList>
    </citation>
    <scope>NUCLEOTIDE SEQUENCE [LARGE SCALE GENOMIC DNA]</scope>
    <source>
        <strain evidence="2 3">RO10H11247</strain>
    </source>
</reference>
<evidence type="ECO:0000256" key="1">
    <source>
        <dbReference type="SAM" id="Phobius"/>
    </source>
</evidence>
<organism evidence="2 3">
    <name type="scientific">Puccinia sorghi</name>
    <dbReference type="NCBI Taxonomy" id="27349"/>
    <lineage>
        <taxon>Eukaryota</taxon>
        <taxon>Fungi</taxon>
        <taxon>Dikarya</taxon>
        <taxon>Basidiomycota</taxon>
        <taxon>Pucciniomycotina</taxon>
        <taxon>Pucciniomycetes</taxon>
        <taxon>Pucciniales</taxon>
        <taxon>Pucciniaceae</taxon>
        <taxon>Puccinia</taxon>
    </lineage>
</organism>
<sequence length="498" mass="57244">MNFGAHTSIQSGFTQSPELVSFLSYIFYTTGTLKPVNPRLATFIFYICLYLVSCSAKSFYISKMLNPHHKNATQYIGFELISHPKNCKIMDFWYFDILFDIHIKKKDYSNISTAKITQSNACSRNLACSSHAAIQTPPLLCNKAWLNHSFRKAGETTEDSQEFLHVKCKHLNKFFFQCAFHSVLFHKMYEKLKGFITWNDQFLGIQCTSRPPWNGPNGLELAPCGSFKAMNCADNTWGPREGLTIFKEILFPHLGLFLLIIKYIIAFSFLLLSYNKPPPSITYYASPENYVLLWNAAVLLQAHLSLINILCPFVYSCICPVFYYTGHYFFVIQISLSQWLTLGCKKQLLVFFFSDKNYFCIHKVRNQENLFVYLLPGFYMGPQLPLKIFGLFVLPSRTIVVLDMDGPTTSAIYREERKMTRRSSGLWLTSKTQKNDCVIHPPCLGVERTCQGIDSKCRCGKKNCLSKYYSLTPITNTPFLLTFAHCNPERDCECSAFW</sequence>
<comment type="caution">
    <text evidence="2">The sequence shown here is derived from an EMBL/GenBank/DDBJ whole genome shotgun (WGS) entry which is preliminary data.</text>
</comment>
<keyword evidence="1" id="KW-1133">Transmembrane helix</keyword>
<dbReference type="AlphaFoldDB" id="A0A0L6UPS9"/>
<accession>A0A0L6UPS9</accession>
<protein>
    <submittedName>
        <fullName evidence="2">Uncharacterized protein</fullName>
    </submittedName>
</protein>
<feature type="transmembrane region" description="Helical" evidence="1">
    <location>
        <begin position="292"/>
        <end position="314"/>
    </location>
</feature>
<dbReference type="Proteomes" id="UP000037035">
    <property type="component" value="Unassembled WGS sequence"/>
</dbReference>
<keyword evidence="1" id="KW-0812">Transmembrane</keyword>
<dbReference type="EMBL" id="LAVV01009468">
    <property type="protein sequence ID" value="KNZ50529.1"/>
    <property type="molecule type" value="Genomic_DNA"/>
</dbReference>
<keyword evidence="1" id="KW-0472">Membrane</keyword>